<evidence type="ECO:0000313" key="5">
    <source>
        <dbReference type="EMBL" id="KAL3847609.1"/>
    </source>
</evidence>
<dbReference type="EMBL" id="JBJQND010000016">
    <property type="protein sequence ID" value="KAL3847609.1"/>
    <property type="molecule type" value="Genomic_DNA"/>
</dbReference>
<protein>
    <recommendedName>
        <fullName evidence="4">VWFA domain-containing protein</fullName>
    </recommendedName>
</protein>
<dbReference type="PANTHER" id="PTHR10579:SF177">
    <property type="entry name" value="CALCIUM-ACTIVATED CHLORIDE CHANNEL REGULATOR 4-LIKE PROTEIN"/>
    <property type="match status" value="1"/>
</dbReference>
<evidence type="ECO:0000313" key="6">
    <source>
        <dbReference type="Proteomes" id="UP001634394"/>
    </source>
</evidence>
<feature type="compositionally biased region" description="Basic and acidic residues" evidence="1">
    <location>
        <begin position="984"/>
        <end position="994"/>
    </location>
</feature>
<dbReference type="CDD" id="cd00198">
    <property type="entry name" value="vWFA"/>
    <property type="match status" value="1"/>
</dbReference>
<feature type="region of interest" description="Disordered" evidence="1">
    <location>
        <begin position="980"/>
        <end position="1004"/>
    </location>
</feature>
<dbReference type="SUPFAM" id="SSF53300">
    <property type="entry name" value="vWA-like"/>
    <property type="match status" value="1"/>
</dbReference>
<dbReference type="Gene3D" id="3.40.50.410">
    <property type="entry name" value="von Willebrand factor, type A domain"/>
    <property type="match status" value="1"/>
</dbReference>
<sequence>MDCMFRYLIFVFTIIGVKCLVELKNNGYEGLYIVIDDNIDENEHLIDRIKTIFTSASDKLFTATKNRAYFRNITIVIPQKWKRKPDYEAISGLSTLEQEHIVIHSPCDTSVIQAPYVRQYGPCSKPGLYMNIDPRLLLKNETEYGSWDQMIVHNWAHLRWGVFDENIMPANISLSNRYFYQSSRGNRGWLPIKCTKRIRGDSLLNCDPHRPCDLNPKSMLDYACRFCPSSNQQSKASLMSSYAIPSIDSFCDKGDHETDAPSMQNIWCQMKSVWEVMESHVDFRKGANRPVTEGSKRPTTFRLVQSGHHVRVFVLDTSGSMAGNRINHLYMSGKFIIENLLHDNSYLGIITFSYTAQITAGITQISGSSVRQILKNSLPNFAIGGTSIGAGLTEALRLLQRFILPLENAEIILISDGEENIRPFINETLPDIVQSGVVVHTIAVSQDADMKLKDIAVKTGGRYLTYLETPSITFLDVFSQTVMSGTMAPNAGNPLVIYSYSFNGSIQGNPSGNFKIDTGIGYNTKLTVITSNNAYIYLNISGPKLNWFQRVNSFYSIDIPGNGKVAQEGEYVFTINQSPETSTNIFVSSFPKPNETNVVRVSTWFSDTAIDCTVREDIILYASVDKCRSPVLNVKVWALLQSGNDETKIVLNDRGTGPDIIMNDGIYSAYILKRYITINGRHNMKVFVEGVVDVDYNLPEFSHSARRRSPASQNTGSLFTRVSIPNEIIVTNFTTHSGDTTPPDRIRDFRITNILGENIYIIKWTATGDDRDQGQARLYDMRSSDDIDVIRYNFSTAVPVENVTFSPHQSGELEEIALYGIVDQGNQSETSYLAIRAIDDSGNIGDVSNIISVVRTRSFRRIDMNTSNYHSTMTLSISEDQTAISRSTFLHSNSNEQTTIVSTKTTHDENSDNAEEKKSGTSNILIIVLPSVALGICVIIAILVSLHLLKALKKQQRAGYGNTLVFDNTVWPSKDRFQPLSITHEQRPESRAWESRSPPPPYIH</sequence>
<keyword evidence="2" id="KW-1133">Transmembrane helix</keyword>
<keyword evidence="3" id="KW-0732">Signal</keyword>
<organism evidence="5 6">
    <name type="scientific">Sinanodonta woodiana</name>
    <name type="common">Chinese pond mussel</name>
    <name type="synonym">Anodonta woodiana</name>
    <dbReference type="NCBI Taxonomy" id="1069815"/>
    <lineage>
        <taxon>Eukaryota</taxon>
        <taxon>Metazoa</taxon>
        <taxon>Spiralia</taxon>
        <taxon>Lophotrochozoa</taxon>
        <taxon>Mollusca</taxon>
        <taxon>Bivalvia</taxon>
        <taxon>Autobranchia</taxon>
        <taxon>Heteroconchia</taxon>
        <taxon>Palaeoheterodonta</taxon>
        <taxon>Unionida</taxon>
        <taxon>Unionoidea</taxon>
        <taxon>Unionidae</taxon>
        <taxon>Unioninae</taxon>
        <taxon>Sinanodonta</taxon>
    </lineage>
</organism>
<evidence type="ECO:0000259" key="4">
    <source>
        <dbReference type="PROSITE" id="PS50234"/>
    </source>
</evidence>
<accession>A0ABD3UDN2</accession>
<dbReference type="AlphaFoldDB" id="A0ABD3UDN2"/>
<dbReference type="PROSITE" id="PS50234">
    <property type="entry name" value="VWFA"/>
    <property type="match status" value="1"/>
</dbReference>
<name>A0ABD3UDN2_SINWO</name>
<keyword evidence="2" id="KW-0812">Transmembrane</keyword>
<dbReference type="Pfam" id="PF00092">
    <property type="entry name" value="VWA"/>
    <property type="match status" value="1"/>
</dbReference>
<dbReference type="SMART" id="SM00327">
    <property type="entry name" value="VWA"/>
    <property type="match status" value="1"/>
</dbReference>
<evidence type="ECO:0000256" key="2">
    <source>
        <dbReference type="SAM" id="Phobius"/>
    </source>
</evidence>
<proteinExistence type="predicted"/>
<feature type="transmembrane region" description="Helical" evidence="2">
    <location>
        <begin position="924"/>
        <end position="949"/>
    </location>
</feature>
<reference evidence="5 6" key="1">
    <citation type="submission" date="2024-11" db="EMBL/GenBank/DDBJ databases">
        <title>Chromosome-level genome assembly of the freshwater bivalve Anodonta woodiana.</title>
        <authorList>
            <person name="Chen X."/>
        </authorList>
    </citation>
    <scope>NUCLEOTIDE SEQUENCE [LARGE SCALE GENOMIC DNA]</scope>
    <source>
        <strain evidence="5">MN2024</strain>
        <tissue evidence="5">Gills</tissue>
    </source>
</reference>
<dbReference type="PANTHER" id="PTHR10579">
    <property type="entry name" value="CALCIUM-ACTIVATED CHLORIDE CHANNEL REGULATOR"/>
    <property type="match status" value="1"/>
</dbReference>
<comment type="caution">
    <text evidence="5">The sequence shown here is derived from an EMBL/GenBank/DDBJ whole genome shotgun (WGS) entry which is preliminary data.</text>
</comment>
<feature type="signal peptide" evidence="3">
    <location>
        <begin position="1"/>
        <end position="19"/>
    </location>
</feature>
<keyword evidence="2" id="KW-0472">Membrane</keyword>
<keyword evidence="6" id="KW-1185">Reference proteome</keyword>
<feature type="chain" id="PRO_5044887994" description="VWFA domain-containing protein" evidence="3">
    <location>
        <begin position="20"/>
        <end position="1004"/>
    </location>
</feature>
<feature type="domain" description="VWFA" evidence="4">
    <location>
        <begin position="310"/>
        <end position="482"/>
    </location>
</feature>
<evidence type="ECO:0000256" key="1">
    <source>
        <dbReference type="SAM" id="MobiDB-lite"/>
    </source>
</evidence>
<dbReference type="InterPro" id="IPR051266">
    <property type="entry name" value="CLCR"/>
</dbReference>
<dbReference type="InterPro" id="IPR036465">
    <property type="entry name" value="vWFA_dom_sf"/>
</dbReference>
<gene>
    <name evidence="5" type="ORF">ACJMK2_018512</name>
</gene>
<evidence type="ECO:0000256" key="3">
    <source>
        <dbReference type="SAM" id="SignalP"/>
    </source>
</evidence>
<dbReference type="InterPro" id="IPR002035">
    <property type="entry name" value="VWF_A"/>
</dbReference>
<dbReference type="Proteomes" id="UP001634394">
    <property type="component" value="Unassembled WGS sequence"/>
</dbReference>
<dbReference type="InterPro" id="IPR013642">
    <property type="entry name" value="CLCA_N"/>
</dbReference>
<dbReference type="Pfam" id="PF08434">
    <property type="entry name" value="CLCA"/>
    <property type="match status" value="1"/>
</dbReference>